<reference evidence="2" key="2">
    <citation type="journal article" date="2015" name="Data Brief">
        <title>Shoot transcriptome of the giant reed, Arundo donax.</title>
        <authorList>
            <person name="Barrero R.A."/>
            <person name="Guerrero F.D."/>
            <person name="Moolhuijzen P."/>
            <person name="Goolsby J.A."/>
            <person name="Tidwell J."/>
            <person name="Bellgard S.E."/>
            <person name="Bellgard M.I."/>
        </authorList>
    </citation>
    <scope>NUCLEOTIDE SEQUENCE</scope>
    <source>
        <tissue evidence="2">Shoot tissue taken approximately 20 cm above the soil surface</tissue>
    </source>
</reference>
<dbReference type="AlphaFoldDB" id="A0A0A9FWV7"/>
<name>A0A0A9FWV7_ARUDO</name>
<protein>
    <submittedName>
        <fullName evidence="2">Uncharacterized protein</fullName>
    </submittedName>
</protein>
<keyword evidence="1" id="KW-1133">Transmembrane helix</keyword>
<keyword evidence="1" id="KW-0812">Transmembrane</keyword>
<evidence type="ECO:0000256" key="1">
    <source>
        <dbReference type="SAM" id="Phobius"/>
    </source>
</evidence>
<keyword evidence="1" id="KW-0472">Membrane</keyword>
<proteinExistence type="predicted"/>
<reference evidence="2" key="1">
    <citation type="submission" date="2014-09" db="EMBL/GenBank/DDBJ databases">
        <authorList>
            <person name="Magalhaes I.L.F."/>
            <person name="Oliveira U."/>
            <person name="Santos F.R."/>
            <person name="Vidigal T.H.D.A."/>
            <person name="Brescovit A.D."/>
            <person name="Santos A.J."/>
        </authorList>
    </citation>
    <scope>NUCLEOTIDE SEQUENCE</scope>
    <source>
        <tissue evidence="2">Shoot tissue taken approximately 20 cm above the soil surface</tissue>
    </source>
</reference>
<evidence type="ECO:0000313" key="2">
    <source>
        <dbReference type="EMBL" id="JAE14786.1"/>
    </source>
</evidence>
<accession>A0A0A9FWV7</accession>
<organism evidence="2">
    <name type="scientific">Arundo donax</name>
    <name type="common">Giant reed</name>
    <name type="synonym">Donax arundinaceus</name>
    <dbReference type="NCBI Taxonomy" id="35708"/>
    <lineage>
        <taxon>Eukaryota</taxon>
        <taxon>Viridiplantae</taxon>
        <taxon>Streptophyta</taxon>
        <taxon>Embryophyta</taxon>
        <taxon>Tracheophyta</taxon>
        <taxon>Spermatophyta</taxon>
        <taxon>Magnoliopsida</taxon>
        <taxon>Liliopsida</taxon>
        <taxon>Poales</taxon>
        <taxon>Poaceae</taxon>
        <taxon>PACMAD clade</taxon>
        <taxon>Arundinoideae</taxon>
        <taxon>Arundineae</taxon>
        <taxon>Arundo</taxon>
    </lineage>
</organism>
<feature type="transmembrane region" description="Helical" evidence="1">
    <location>
        <begin position="12"/>
        <end position="33"/>
    </location>
</feature>
<dbReference type="EMBL" id="GBRH01183110">
    <property type="protein sequence ID" value="JAE14786.1"/>
    <property type="molecule type" value="Transcribed_RNA"/>
</dbReference>
<sequence>MAQACLLPISASPIYILCCLCLCDRFFSFLFLAETRQLVLLAS</sequence>